<dbReference type="SUPFAM" id="SSF53300">
    <property type="entry name" value="vWA-like"/>
    <property type="match status" value="2"/>
</dbReference>
<evidence type="ECO:0000313" key="9">
    <source>
        <dbReference type="Ensembl" id="ENSSRHP00000069036.1"/>
    </source>
</evidence>
<dbReference type="PROSITE" id="PS50234">
    <property type="entry name" value="VWFA"/>
    <property type="match status" value="2"/>
</dbReference>
<keyword evidence="4" id="KW-0732">Signal</keyword>
<reference evidence="9" key="1">
    <citation type="submission" date="2025-08" db="UniProtKB">
        <authorList>
            <consortium name="Ensembl"/>
        </authorList>
    </citation>
    <scope>IDENTIFICATION</scope>
</reference>
<evidence type="ECO:0000256" key="5">
    <source>
        <dbReference type="ARBA" id="ARBA00022737"/>
    </source>
</evidence>
<dbReference type="Ensembl" id="ENSSRHT00000070923.1">
    <property type="protein sequence ID" value="ENSSRHP00000069036.1"/>
    <property type="gene ID" value="ENSSRHG00000034355.1"/>
</dbReference>
<keyword evidence="6" id="KW-0130">Cell adhesion</keyword>
<dbReference type="SMART" id="SM00327">
    <property type="entry name" value="VWA"/>
    <property type="match status" value="2"/>
</dbReference>
<dbReference type="Proteomes" id="UP000472270">
    <property type="component" value="Unassembled WGS sequence"/>
</dbReference>
<feature type="domain" description="VWFA" evidence="8">
    <location>
        <begin position="1"/>
        <end position="159"/>
    </location>
</feature>
<dbReference type="InterPro" id="IPR036465">
    <property type="entry name" value="vWFA_dom_sf"/>
</dbReference>
<organism evidence="9 10">
    <name type="scientific">Sinocyclocheilus rhinocerous</name>
    <dbReference type="NCBI Taxonomy" id="307959"/>
    <lineage>
        <taxon>Eukaryota</taxon>
        <taxon>Metazoa</taxon>
        <taxon>Chordata</taxon>
        <taxon>Craniata</taxon>
        <taxon>Vertebrata</taxon>
        <taxon>Euteleostomi</taxon>
        <taxon>Actinopterygii</taxon>
        <taxon>Neopterygii</taxon>
        <taxon>Teleostei</taxon>
        <taxon>Ostariophysi</taxon>
        <taxon>Cypriniformes</taxon>
        <taxon>Cyprinidae</taxon>
        <taxon>Cyprininae</taxon>
        <taxon>Sinocyclocheilus</taxon>
    </lineage>
</organism>
<proteinExistence type="predicted"/>
<name>A0A673KWI1_9TELE</name>
<evidence type="ECO:0000256" key="6">
    <source>
        <dbReference type="ARBA" id="ARBA00022889"/>
    </source>
</evidence>
<keyword evidence="5" id="KW-0677">Repeat</keyword>
<evidence type="ECO:0000256" key="3">
    <source>
        <dbReference type="ARBA" id="ARBA00022530"/>
    </source>
</evidence>
<evidence type="ECO:0000256" key="2">
    <source>
        <dbReference type="ARBA" id="ARBA00022525"/>
    </source>
</evidence>
<evidence type="ECO:0000259" key="8">
    <source>
        <dbReference type="PROSITE" id="PS50234"/>
    </source>
</evidence>
<evidence type="ECO:0000256" key="1">
    <source>
        <dbReference type="ARBA" id="ARBA00004498"/>
    </source>
</evidence>
<keyword evidence="7" id="KW-0176">Collagen</keyword>
<feature type="domain" description="VWFA" evidence="8">
    <location>
        <begin position="179"/>
        <end position="351"/>
    </location>
</feature>
<evidence type="ECO:0000256" key="4">
    <source>
        <dbReference type="ARBA" id="ARBA00022729"/>
    </source>
</evidence>
<dbReference type="PANTHER" id="PTHR24020">
    <property type="entry name" value="COLLAGEN ALPHA"/>
    <property type="match status" value="1"/>
</dbReference>
<evidence type="ECO:0000256" key="7">
    <source>
        <dbReference type="ARBA" id="ARBA00023119"/>
    </source>
</evidence>
<dbReference type="InterPro" id="IPR050525">
    <property type="entry name" value="ECM_Assembly_Org"/>
</dbReference>
<keyword evidence="3" id="KW-0272">Extracellular matrix</keyword>
<keyword evidence="2" id="KW-0964">Secreted</keyword>
<comment type="subcellular location">
    <subcellularLocation>
        <location evidence="1">Secreted</location>
        <location evidence="1">Extracellular space</location>
        <location evidence="1">Extracellular matrix</location>
    </subcellularLocation>
</comment>
<dbReference type="GO" id="GO:0007155">
    <property type="term" value="P:cell adhesion"/>
    <property type="evidence" value="ECO:0007669"/>
    <property type="project" value="UniProtKB-KW"/>
</dbReference>
<keyword evidence="10" id="KW-1185">Reference proteome</keyword>
<dbReference type="Pfam" id="PF00092">
    <property type="entry name" value="VWA"/>
    <property type="match status" value="2"/>
</dbReference>
<dbReference type="GO" id="GO:0005581">
    <property type="term" value="C:collagen trimer"/>
    <property type="evidence" value="ECO:0007669"/>
    <property type="project" value="UniProtKB-KW"/>
</dbReference>
<dbReference type="AlphaFoldDB" id="A0A673KWI1"/>
<protein>
    <recommendedName>
        <fullName evidence="8">VWFA domain-containing protein</fullName>
    </recommendedName>
</protein>
<accession>A0A673KWI1</accession>
<dbReference type="GO" id="GO:0005615">
    <property type="term" value="C:extracellular space"/>
    <property type="evidence" value="ECO:0007669"/>
    <property type="project" value="TreeGrafter"/>
</dbReference>
<evidence type="ECO:0000313" key="10">
    <source>
        <dbReference type="Proteomes" id="UP000472270"/>
    </source>
</evidence>
<dbReference type="PANTHER" id="PTHR24020:SF13">
    <property type="entry name" value="COLLAGEN ALPHA-3(VI) CHAIN"/>
    <property type="match status" value="1"/>
</dbReference>
<dbReference type="PRINTS" id="PR00453">
    <property type="entry name" value="VWFADOMAIN"/>
</dbReference>
<dbReference type="FunFam" id="3.40.50.410:FF:000003">
    <property type="entry name" value="Collagen type VI alpha 3 chain"/>
    <property type="match status" value="2"/>
</dbReference>
<sequence>SDDVRSDFPYIRDFISKVIEPLDIGFDKVRVSVVQHSERPTPNFYLNTYRTKDEVLRAVTGLTLAGGRSLNTGVALTFMKNTILSPANGVPQLLIVMTGGGSIDDVAGPAEDLKNIGVLSIAIGIKNAVEAELQSIAFSPRFLFNLPAFGELLNIQPDILSFIKSKMGIESPTIIGKNNIVFILDGSDDTRDTFKQMCQFVQRVVDKLNIGPSRDRVSVVQYSREPQVHFYLNTHATNQDILNSIESLKHQGGSPLNTGRALDYTKKNIFIASSGSRILEGAPQVLVLVTGGRSQDDVRAPAAALKKDQIVTFSIGNQNADVIQLQAISYTPGHTLTVPQFDDLQTIEQKLVSYVKRVPRQPRRLPQTTTGKDS</sequence>
<reference evidence="9" key="2">
    <citation type="submission" date="2025-09" db="UniProtKB">
        <authorList>
            <consortium name="Ensembl"/>
        </authorList>
    </citation>
    <scope>IDENTIFICATION</scope>
</reference>
<dbReference type="InterPro" id="IPR002035">
    <property type="entry name" value="VWF_A"/>
</dbReference>
<dbReference type="Gene3D" id="3.40.50.410">
    <property type="entry name" value="von Willebrand factor, type A domain"/>
    <property type="match status" value="2"/>
</dbReference>